<keyword evidence="3" id="KW-1185">Reference proteome</keyword>
<organism evidence="2 3">
    <name type="scientific">Pasteurella dagmatis ATCC 43325</name>
    <dbReference type="NCBI Taxonomy" id="667128"/>
    <lineage>
        <taxon>Bacteria</taxon>
        <taxon>Pseudomonadati</taxon>
        <taxon>Pseudomonadota</taxon>
        <taxon>Gammaproteobacteria</taxon>
        <taxon>Pasteurellales</taxon>
        <taxon>Pasteurellaceae</taxon>
        <taxon>Pasteurella</taxon>
    </lineage>
</organism>
<protein>
    <recommendedName>
        <fullName evidence="4">Glycosyltransferase RgtA/B/C/D-like domain-containing protein</fullName>
    </recommendedName>
</protein>
<sequence length="592" mass="69257">MDINNDLYDKDDIRKLFKIVLIIWSLCAIYLSISHWDIVTSLHFSDNDDFMRFHQYREWLKNGNWYLEPIPQFSPNNQLIMHWSRLVDIPLALFASFFSLFFELPTAFAITNTLVPLLYLLVFLFLVSLVAYRLFGLETAKIAMIIPLISPLSMRFLPGALDHHNLQFILLTSFILFSPLINNKYEVKSAIFSALSMLLSLWIGLENIYSFVIILFLLTVFGFFKNISYLLFCKLVSLVSVILIPLLFIVNRPISEFFDAKYDILSFPFWLCFVSAFIFCHLLTYFVNLSNVKKMAFYILLSFVLLLPVVISYPEIIKGGYSNYPKLLKELWLDNISEARSILYNIQADIRNIAYLLSVFMTMIFPLFVKFRNNERFYILYFSFLINFFLAFFWQVRMFSVALVCCIPLQAYVCFMLREKIKLVVLKVLFLFLSFPSVVLFAFLVFIEPFSDIKNELKNIEDVDHTSVISLLNDNKIENKNTLASTDLGAPIIVGTTNNIISAPYHRNIQGNLDTFNFFLFSNDLDAKFILDKYKIDYILLDKLFFYTLKQSGVENNLLNRLFNNKEIPNYLEYVDSNNSIKLYKYIGKCND</sequence>
<feature type="transmembrane region" description="Helical" evidence="1">
    <location>
        <begin position="378"/>
        <end position="394"/>
    </location>
</feature>
<comment type="caution">
    <text evidence="2">The sequence shown here is derived from an EMBL/GenBank/DDBJ whole genome shotgun (WGS) entry which is preliminary data.</text>
</comment>
<evidence type="ECO:0000256" key="1">
    <source>
        <dbReference type="SAM" id="Phobius"/>
    </source>
</evidence>
<feature type="transmembrane region" description="Helical" evidence="1">
    <location>
        <begin position="16"/>
        <end position="33"/>
    </location>
</feature>
<feature type="transmembrane region" description="Helical" evidence="1">
    <location>
        <begin position="89"/>
        <end position="110"/>
    </location>
</feature>
<dbReference type="Proteomes" id="UP000005519">
    <property type="component" value="Unassembled WGS sequence"/>
</dbReference>
<accession>C9PRC5</accession>
<dbReference type="HOGENOM" id="CLU_451183_0_0_6"/>
<gene>
    <name evidence="2" type="ORF">HMPREF0621_1549</name>
</gene>
<keyword evidence="1" id="KW-0472">Membrane</keyword>
<evidence type="ECO:0000313" key="3">
    <source>
        <dbReference type="Proteomes" id="UP000005519"/>
    </source>
</evidence>
<feature type="transmembrane region" description="Helical" evidence="1">
    <location>
        <begin position="424"/>
        <end position="447"/>
    </location>
</feature>
<feature type="transmembrane region" description="Helical" evidence="1">
    <location>
        <begin position="231"/>
        <end position="250"/>
    </location>
</feature>
<feature type="transmembrane region" description="Helical" evidence="1">
    <location>
        <begin position="201"/>
        <end position="224"/>
    </location>
</feature>
<dbReference type="OrthoDB" id="1082056at2"/>
<feature type="transmembrane region" description="Helical" evidence="1">
    <location>
        <begin position="353"/>
        <end position="371"/>
    </location>
</feature>
<feature type="transmembrane region" description="Helical" evidence="1">
    <location>
        <begin position="262"/>
        <end position="283"/>
    </location>
</feature>
<keyword evidence="1" id="KW-0812">Transmembrane</keyword>
<name>C9PRC5_9PAST</name>
<dbReference type="AlphaFoldDB" id="C9PRC5"/>
<evidence type="ECO:0008006" key="4">
    <source>
        <dbReference type="Google" id="ProtNLM"/>
    </source>
</evidence>
<evidence type="ECO:0000313" key="2">
    <source>
        <dbReference type="EMBL" id="EEX50026.1"/>
    </source>
</evidence>
<dbReference type="EMBL" id="ACZR01000014">
    <property type="protein sequence ID" value="EEX50026.1"/>
    <property type="molecule type" value="Genomic_DNA"/>
</dbReference>
<proteinExistence type="predicted"/>
<feature type="transmembrane region" description="Helical" evidence="1">
    <location>
        <begin position="295"/>
        <end position="313"/>
    </location>
</feature>
<reference evidence="2 3" key="1">
    <citation type="submission" date="2009-10" db="EMBL/GenBank/DDBJ databases">
        <authorList>
            <person name="Muzny D."/>
            <person name="Qin X."/>
            <person name="Deng J."/>
            <person name="Jiang H."/>
            <person name="Liu Y."/>
            <person name="Qu J."/>
            <person name="Song X.-Z."/>
            <person name="Zhang L."/>
            <person name="Thornton R."/>
            <person name="Coyle M."/>
            <person name="Francisco L."/>
            <person name="Jackson L."/>
            <person name="Javaid M."/>
            <person name="Korchina V."/>
            <person name="Kovar C."/>
            <person name="Mata R."/>
            <person name="Mathew T."/>
            <person name="Ngo R."/>
            <person name="Nguyen L."/>
            <person name="Nguyen N."/>
            <person name="Okwuonu G."/>
            <person name="Ongeri F."/>
            <person name="Pham C."/>
            <person name="Simmons D."/>
            <person name="Wilczek-Boney K."/>
            <person name="Hale W."/>
            <person name="Jakkamsetti A."/>
            <person name="Pham P."/>
            <person name="Ruth R."/>
            <person name="San Lucas F."/>
            <person name="Warren J."/>
            <person name="Zhang J."/>
            <person name="Zhao Z."/>
            <person name="Zhou C."/>
            <person name="Zhu D."/>
            <person name="Lee S."/>
            <person name="Bess C."/>
            <person name="Blankenburg K."/>
            <person name="Forbes L."/>
            <person name="Fu Q."/>
            <person name="Gubbala S."/>
            <person name="Hirani K."/>
            <person name="Jayaseelan J.C."/>
            <person name="Lara F."/>
            <person name="Munidasa M."/>
            <person name="Palculict T."/>
            <person name="Patil S."/>
            <person name="Pu L.-L."/>
            <person name="Saada N."/>
            <person name="Tang L."/>
            <person name="Weissenberger G."/>
            <person name="Zhu Y."/>
            <person name="Hemphill L."/>
            <person name="Shang Y."/>
            <person name="Youmans B."/>
            <person name="Ayvaz T."/>
            <person name="Ross M."/>
            <person name="Santibanez J."/>
            <person name="Aqrawi P."/>
            <person name="Gross S."/>
            <person name="Joshi V."/>
            <person name="Fowler G."/>
            <person name="Nazareth L."/>
            <person name="Reid J."/>
            <person name="Worley K."/>
            <person name="Petrosino J."/>
            <person name="Highlander S."/>
            <person name="Gibbs R."/>
        </authorList>
    </citation>
    <scope>NUCLEOTIDE SEQUENCE [LARGE SCALE GENOMIC DNA]</scope>
    <source>
        <strain evidence="2 3">ATCC 43325</strain>
    </source>
</reference>
<dbReference type="STRING" id="667128.HMPREF0621_1549"/>
<feature type="transmembrane region" description="Helical" evidence="1">
    <location>
        <begin position="400"/>
        <end position="417"/>
    </location>
</feature>
<feature type="transmembrane region" description="Helical" evidence="1">
    <location>
        <begin position="117"/>
        <end position="135"/>
    </location>
</feature>
<dbReference type="RefSeq" id="WP_005762373.1">
    <property type="nucleotide sequence ID" value="NZ_GG704810.1"/>
</dbReference>
<keyword evidence="1" id="KW-1133">Transmembrane helix</keyword>